<feature type="compositionally biased region" description="Basic and acidic residues" evidence="1">
    <location>
        <begin position="478"/>
        <end position="489"/>
    </location>
</feature>
<dbReference type="PANTHER" id="PTHR13593">
    <property type="match status" value="1"/>
</dbReference>
<accession>A0A1Y2FAE4</accession>
<dbReference type="SUPFAM" id="SSF51695">
    <property type="entry name" value="PLC-like phosphodiesterases"/>
    <property type="match status" value="1"/>
</dbReference>
<dbReference type="GeneID" id="63788959"/>
<evidence type="ECO:0000256" key="2">
    <source>
        <dbReference type="SAM" id="Phobius"/>
    </source>
</evidence>
<reference evidence="4 5" key="1">
    <citation type="submission" date="2016-07" db="EMBL/GenBank/DDBJ databases">
        <title>Pervasive Adenine N6-methylation of Active Genes in Fungi.</title>
        <authorList>
            <consortium name="DOE Joint Genome Institute"/>
            <person name="Mondo S.J."/>
            <person name="Dannebaum R.O."/>
            <person name="Kuo R.C."/>
            <person name="Labutti K."/>
            <person name="Haridas S."/>
            <person name="Kuo A."/>
            <person name="Salamov A."/>
            <person name="Ahrendt S.R."/>
            <person name="Lipzen A."/>
            <person name="Sullivan W."/>
            <person name="Andreopoulos W.B."/>
            <person name="Clum A."/>
            <person name="Lindquist E."/>
            <person name="Daum C."/>
            <person name="Ramamoorthy G.K."/>
            <person name="Gryganskyi A."/>
            <person name="Culley D."/>
            <person name="Magnuson J.K."/>
            <person name="James T.Y."/>
            <person name="O'Malley M.A."/>
            <person name="Stajich J.E."/>
            <person name="Spatafora J.W."/>
            <person name="Visel A."/>
            <person name="Grigoriev I.V."/>
        </authorList>
    </citation>
    <scope>NUCLEOTIDE SEQUENCE [LARGE SCALE GENOMIC DNA]</scope>
    <source>
        <strain evidence="4 5">12-1054</strain>
    </source>
</reference>
<keyword evidence="2" id="KW-1133">Transmembrane helix</keyword>
<proteinExistence type="predicted"/>
<organism evidence="4 5">
    <name type="scientific">Protomyces lactucae-debilis</name>
    <dbReference type="NCBI Taxonomy" id="2754530"/>
    <lineage>
        <taxon>Eukaryota</taxon>
        <taxon>Fungi</taxon>
        <taxon>Dikarya</taxon>
        <taxon>Ascomycota</taxon>
        <taxon>Taphrinomycotina</taxon>
        <taxon>Taphrinomycetes</taxon>
        <taxon>Taphrinales</taxon>
        <taxon>Protomycetaceae</taxon>
        <taxon>Protomyces</taxon>
    </lineage>
</organism>
<evidence type="ECO:0000313" key="4">
    <source>
        <dbReference type="EMBL" id="ORY80853.1"/>
    </source>
</evidence>
<dbReference type="PANTHER" id="PTHR13593:SF140">
    <property type="entry name" value="PLC-LIKE PHOSPHODIESTERASE"/>
    <property type="match status" value="1"/>
</dbReference>
<dbReference type="OrthoDB" id="7984201at2759"/>
<dbReference type="GO" id="GO:0006629">
    <property type="term" value="P:lipid metabolic process"/>
    <property type="evidence" value="ECO:0007669"/>
    <property type="project" value="InterPro"/>
</dbReference>
<evidence type="ECO:0000256" key="3">
    <source>
        <dbReference type="SAM" id="SignalP"/>
    </source>
</evidence>
<feature type="compositionally biased region" description="Low complexity" evidence="1">
    <location>
        <begin position="516"/>
        <end position="534"/>
    </location>
</feature>
<feature type="region of interest" description="Disordered" evidence="1">
    <location>
        <begin position="357"/>
        <end position="383"/>
    </location>
</feature>
<feature type="compositionally biased region" description="Low complexity" evidence="1">
    <location>
        <begin position="499"/>
        <end position="509"/>
    </location>
</feature>
<dbReference type="RefSeq" id="XP_040724498.1">
    <property type="nucleotide sequence ID" value="XM_040872360.1"/>
</dbReference>
<feature type="signal peptide" evidence="3">
    <location>
        <begin position="1"/>
        <end position="21"/>
    </location>
</feature>
<feature type="transmembrane region" description="Helical" evidence="2">
    <location>
        <begin position="326"/>
        <end position="348"/>
    </location>
</feature>
<feature type="chain" id="PRO_5012711447" evidence="3">
    <location>
        <begin position="22"/>
        <end position="581"/>
    </location>
</feature>
<dbReference type="AlphaFoldDB" id="A0A1Y2FAE4"/>
<dbReference type="InterPro" id="IPR017946">
    <property type="entry name" value="PLC-like_Pdiesterase_TIM-brl"/>
</dbReference>
<name>A0A1Y2FAE4_PROLT</name>
<dbReference type="Gene3D" id="3.20.20.190">
    <property type="entry name" value="Phosphatidylinositol (PI) phosphodiesterase"/>
    <property type="match status" value="1"/>
</dbReference>
<dbReference type="Pfam" id="PF26146">
    <property type="entry name" value="PI-PLC_X"/>
    <property type="match status" value="1"/>
</dbReference>
<evidence type="ECO:0000313" key="5">
    <source>
        <dbReference type="Proteomes" id="UP000193685"/>
    </source>
</evidence>
<keyword evidence="5" id="KW-1185">Reference proteome</keyword>
<evidence type="ECO:0000256" key="1">
    <source>
        <dbReference type="SAM" id="MobiDB-lite"/>
    </source>
</evidence>
<dbReference type="EMBL" id="MCFI01000012">
    <property type="protein sequence ID" value="ORY80853.1"/>
    <property type="molecule type" value="Genomic_DNA"/>
</dbReference>
<sequence length="581" mass="63755">MRAFWRRVCFLSFLALSPVDAAGCNGDATLCAKSYSNVTFVGAHNSYAVGSSLSDNQNYDVTTQLKDGVRLLQGQGHNGTNKGGSLIELCHTSCALADGGTLESYLGKVRSFVEDNPTEVITILWVNADNMPAANWAKAYESSGLKQYSYVPTTESVTSWPTLQQLIDKKTTVINFITSQQDFANFPYLMHEWSNVWETPYENLDYKKFTCELDRGSSASGLYMANHFVYKERTILGLTIDSPDTANLANTNSLDSVNDHGEMCAAKWGRYPNFFLVDYYESAGGGAMRAAALLNNVQYQAVALGNGKTIGAIKTFFKGPDGIRNIGLVAGGGALLLVLLWIACCCCCRRRTRRAGRRAESHVPWQTQNSSPKPYVQASKPVEKEATEQNAYELLEKDSPTRKPVSTGAAAILAPKPFSGPPLRSAVPGYQALPLNQSPEAQRPLPSPPRRAVQPYGNYNDGSPHAYAQGRQSQPRRMSPERQHGRIPDDMSGPTPFGARPAPGAIQQRPRPPPQQQQQRDPFGQPRGYGHVPGYGPPPRMQRPPQMQPYPNSAPHGYNNGNGYPGAGQAPRRDYDQHSYR</sequence>
<comment type="caution">
    <text evidence="4">The sequence shown here is derived from an EMBL/GenBank/DDBJ whole genome shotgun (WGS) entry which is preliminary data.</text>
</comment>
<dbReference type="Proteomes" id="UP000193685">
    <property type="component" value="Unassembled WGS sequence"/>
</dbReference>
<dbReference type="InterPro" id="IPR051057">
    <property type="entry name" value="PI-PLC_domain"/>
</dbReference>
<feature type="compositionally biased region" description="Pro residues" evidence="1">
    <location>
        <begin position="535"/>
        <end position="548"/>
    </location>
</feature>
<keyword evidence="3" id="KW-0732">Signal</keyword>
<keyword evidence="2" id="KW-0812">Transmembrane</keyword>
<gene>
    <name evidence="4" type="ORF">BCR37DRAFT_55369</name>
</gene>
<feature type="compositionally biased region" description="Basic and acidic residues" evidence="1">
    <location>
        <begin position="571"/>
        <end position="581"/>
    </location>
</feature>
<keyword evidence="2" id="KW-0472">Membrane</keyword>
<dbReference type="STRING" id="56484.A0A1Y2FAE4"/>
<protein>
    <submittedName>
        <fullName evidence="4">PLC-like phosphodiesterase</fullName>
    </submittedName>
</protein>
<dbReference type="PROSITE" id="PS50007">
    <property type="entry name" value="PIPLC_X_DOMAIN"/>
    <property type="match status" value="1"/>
</dbReference>
<dbReference type="GO" id="GO:0008081">
    <property type="term" value="F:phosphoric diester hydrolase activity"/>
    <property type="evidence" value="ECO:0007669"/>
    <property type="project" value="InterPro"/>
</dbReference>
<feature type="compositionally biased region" description="Low complexity" evidence="1">
    <location>
        <begin position="549"/>
        <end position="570"/>
    </location>
</feature>
<feature type="region of interest" description="Disordered" evidence="1">
    <location>
        <begin position="436"/>
        <end position="581"/>
    </location>
</feature>